<dbReference type="OrthoDB" id="204058at2759"/>
<dbReference type="InterPro" id="IPR029056">
    <property type="entry name" value="Ribokinase-like"/>
</dbReference>
<proteinExistence type="predicted"/>
<protein>
    <recommendedName>
        <fullName evidence="1">Carbohydrate kinase PfkB domain-containing protein</fullName>
    </recommendedName>
</protein>
<dbReference type="PANTHER" id="PTHR42774">
    <property type="entry name" value="PHOSPHOTRANSFERASE SYSTEM TRANSPORT PROTEIN"/>
    <property type="match status" value="1"/>
</dbReference>
<name>A0A423WH93_CYTCH</name>
<reference evidence="2 3" key="1">
    <citation type="submission" date="2015-09" db="EMBL/GenBank/DDBJ databases">
        <title>Host preference determinants of Valsa canker pathogens revealed by comparative genomics.</title>
        <authorList>
            <person name="Yin Z."/>
            <person name="Huang L."/>
        </authorList>
    </citation>
    <scope>NUCLEOTIDE SEQUENCE [LARGE SCALE GENOMIC DNA]</scope>
    <source>
        <strain evidence="2 3">YSFL</strain>
    </source>
</reference>
<sequence length="325" mass="35416">MHLIMVGACYLDTILSVPHFPEQDAKLRATSLNVRRGGNCGNGLEVLQQFLPPAPPSSSSSSSSSSLAPTLSLNPHLVTILPSRQSAATAKVLSSFGPDTPVDLSHCIHREDQAEAASSYIIHDQETGSRTIVNHNGLAEMTVDEFVGIAEAFKENEAETWWHFEGRIPETLLECIQYIRRHLPRARISVEVEKPRRDGLRELAAEADVVFYSRSWAEGEGYTSSEACLTGEVGRTTRPSLLLCTWGARGATALSLPSRKLLHITPASDRAVQIVDAVGAGDTFVAGMLYGLLCRAGDWDLHRMCRMDQTHAGMLPWVGVGGRFP</sequence>
<dbReference type="AlphaFoldDB" id="A0A423WH93"/>
<feature type="domain" description="Carbohydrate kinase PfkB" evidence="1">
    <location>
        <begin position="107"/>
        <end position="306"/>
    </location>
</feature>
<evidence type="ECO:0000313" key="3">
    <source>
        <dbReference type="Proteomes" id="UP000284375"/>
    </source>
</evidence>
<dbReference type="InterPro" id="IPR052562">
    <property type="entry name" value="Ketohexokinase-related"/>
</dbReference>
<dbReference type="SUPFAM" id="SSF53613">
    <property type="entry name" value="Ribokinase-like"/>
    <property type="match status" value="1"/>
</dbReference>
<accession>A0A423WH93</accession>
<keyword evidence="3" id="KW-1185">Reference proteome</keyword>
<gene>
    <name evidence="2" type="ORF">VSDG_01958</name>
</gene>
<comment type="caution">
    <text evidence="2">The sequence shown here is derived from an EMBL/GenBank/DDBJ whole genome shotgun (WGS) entry which is preliminary data.</text>
</comment>
<organism evidence="2 3">
    <name type="scientific">Cytospora chrysosperma</name>
    <name type="common">Cytospora canker fungus</name>
    <name type="synonym">Sphaeria chrysosperma</name>
    <dbReference type="NCBI Taxonomy" id="252740"/>
    <lineage>
        <taxon>Eukaryota</taxon>
        <taxon>Fungi</taxon>
        <taxon>Dikarya</taxon>
        <taxon>Ascomycota</taxon>
        <taxon>Pezizomycotina</taxon>
        <taxon>Sordariomycetes</taxon>
        <taxon>Sordariomycetidae</taxon>
        <taxon>Diaporthales</taxon>
        <taxon>Cytosporaceae</taxon>
        <taxon>Cytospora</taxon>
    </lineage>
</organism>
<dbReference type="EMBL" id="LJZO01000004">
    <property type="protein sequence ID" value="ROW02759.1"/>
    <property type="molecule type" value="Genomic_DNA"/>
</dbReference>
<dbReference type="InterPro" id="IPR011611">
    <property type="entry name" value="PfkB_dom"/>
</dbReference>
<dbReference type="STRING" id="252740.A0A423WH93"/>
<dbReference type="PANTHER" id="PTHR42774:SF3">
    <property type="entry name" value="KETOHEXOKINASE"/>
    <property type="match status" value="1"/>
</dbReference>
<evidence type="ECO:0000313" key="2">
    <source>
        <dbReference type="EMBL" id="ROW02759.1"/>
    </source>
</evidence>
<evidence type="ECO:0000259" key="1">
    <source>
        <dbReference type="Pfam" id="PF00294"/>
    </source>
</evidence>
<dbReference type="Proteomes" id="UP000284375">
    <property type="component" value="Unassembled WGS sequence"/>
</dbReference>
<dbReference type="Gene3D" id="3.40.1190.20">
    <property type="match status" value="1"/>
</dbReference>
<dbReference type="Pfam" id="PF00294">
    <property type="entry name" value="PfkB"/>
    <property type="match status" value="1"/>
</dbReference>